<reference evidence="1" key="2">
    <citation type="submission" date="2015-06" db="UniProtKB">
        <authorList>
            <consortium name="EnsemblPlants"/>
        </authorList>
    </citation>
    <scope>IDENTIFICATION</scope>
</reference>
<dbReference type="EnsemblPlants" id="Bo01372s010.1">
    <property type="protein sequence ID" value="Bo01372s010.1"/>
    <property type="gene ID" value="Bo01372s010"/>
</dbReference>
<protein>
    <submittedName>
        <fullName evidence="1">Uncharacterized protein</fullName>
    </submittedName>
</protein>
<organism evidence="1 2">
    <name type="scientific">Brassica oleracea var. oleracea</name>
    <dbReference type="NCBI Taxonomy" id="109376"/>
    <lineage>
        <taxon>Eukaryota</taxon>
        <taxon>Viridiplantae</taxon>
        <taxon>Streptophyta</taxon>
        <taxon>Embryophyta</taxon>
        <taxon>Tracheophyta</taxon>
        <taxon>Spermatophyta</taxon>
        <taxon>Magnoliopsida</taxon>
        <taxon>eudicotyledons</taxon>
        <taxon>Gunneridae</taxon>
        <taxon>Pentapetalae</taxon>
        <taxon>rosids</taxon>
        <taxon>malvids</taxon>
        <taxon>Brassicales</taxon>
        <taxon>Brassicaceae</taxon>
        <taxon>Brassiceae</taxon>
        <taxon>Brassica</taxon>
    </lineage>
</organism>
<evidence type="ECO:0000313" key="2">
    <source>
        <dbReference type="Proteomes" id="UP000032141"/>
    </source>
</evidence>
<dbReference type="Gramene" id="Bo01372s010.1">
    <property type="protein sequence ID" value="Bo01372s010.1"/>
    <property type="gene ID" value="Bo01372s010"/>
</dbReference>
<dbReference type="AlphaFoldDB" id="A0A0D2ZUS7"/>
<keyword evidence="2" id="KW-1185">Reference proteome</keyword>
<evidence type="ECO:0000313" key="1">
    <source>
        <dbReference type="EnsemblPlants" id="Bo01372s010.1"/>
    </source>
</evidence>
<name>A0A0D2ZUS7_BRAOL</name>
<reference evidence="1" key="1">
    <citation type="journal article" date="2014" name="Genome Biol.">
        <title>Transcriptome and methylome profiling reveals relics of genome dominance in the mesopolyploid Brassica oleracea.</title>
        <authorList>
            <person name="Parkin I.A."/>
            <person name="Koh C."/>
            <person name="Tang H."/>
            <person name="Robinson S.J."/>
            <person name="Kagale S."/>
            <person name="Clarke W.E."/>
            <person name="Town C.D."/>
            <person name="Nixon J."/>
            <person name="Krishnakumar V."/>
            <person name="Bidwell S.L."/>
            <person name="Denoeud F."/>
            <person name="Belcram H."/>
            <person name="Links M.G."/>
            <person name="Just J."/>
            <person name="Clarke C."/>
            <person name="Bender T."/>
            <person name="Huebert T."/>
            <person name="Mason A.S."/>
            <person name="Pires J.C."/>
            <person name="Barker G."/>
            <person name="Moore J."/>
            <person name="Walley P.G."/>
            <person name="Manoli S."/>
            <person name="Batley J."/>
            <person name="Edwards D."/>
            <person name="Nelson M.N."/>
            <person name="Wang X."/>
            <person name="Paterson A.H."/>
            <person name="King G."/>
            <person name="Bancroft I."/>
            <person name="Chalhoub B."/>
            <person name="Sharpe A.G."/>
        </authorList>
    </citation>
    <scope>NUCLEOTIDE SEQUENCE [LARGE SCALE GENOMIC DNA]</scope>
    <source>
        <strain evidence="1">cv. TO1000</strain>
    </source>
</reference>
<proteinExistence type="predicted"/>
<dbReference type="Proteomes" id="UP000032141">
    <property type="component" value="Unassembled WGS sequence"/>
</dbReference>
<sequence length="343" mass="39135">MENQLCFDPGTTPTPLSTYIQEHYEKLDLINSLPEMFVKINSEDVKHFGFDKVKEFCVSNSISENMVNSFQLFEPDKLSDQKRFQIGNDINSNLALSFDQFLKHSKGFDHLEKLKRVLHVLGKETLIAYLSKYMSCTYDPGILVSVLSVQYKQIQSQRNGGNDAPLGSAPGKTYMHGLIMESSKDICSLFDPYLPNHEASMYEITCRMFSTQLWSSSKKNQIKRSSYVTVMPFTNHVVFSSREFRTPEKLEMANLLSDEPATNSIIPKNISFFLVWLAPSKLLYFVGCASYQATYRNLSFVGLVRHIKQQLEFGSIKRLSDPLVSPFNPSVLRFGEFISLKSN</sequence>
<accession>A0A0D2ZUS7</accession>
<dbReference type="HOGENOM" id="CLU_809743_0_0_1"/>